<dbReference type="Proteomes" id="UP000054877">
    <property type="component" value="Unassembled WGS sequence"/>
</dbReference>
<dbReference type="PATRIC" id="fig|452.5.peg.2317"/>
<keyword evidence="5" id="KW-1185">Reference proteome</keyword>
<dbReference type="InterPro" id="IPR016181">
    <property type="entry name" value="Acyl_CoA_acyltransferase"/>
</dbReference>
<dbReference type="STRING" id="452.Lspi_2106"/>
<feature type="domain" description="N-acetyltransferase" evidence="3">
    <location>
        <begin position="3"/>
        <end position="154"/>
    </location>
</feature>
<reference evidence="4 5" key="1">
    <citation type="submission" date="2015-11" db="EMBL/GenBank/DDBJ databases">
        <title>Genomic analysis of 38 Legionella species identifies large and diverse effector repertoires.</title>
        <authorList>
            <person name="Burstein D."/>
            <person name="Amaro F."/>
            <person name="Zusman T."/>
            <person name="Lifshitz Z."/>
            <person name="Cohen O."/>
            <person name="Gilbert J.A."/>
            <person name="Pupko T."/>
            <person name="Shuman H.A."/>
            <person name="Segal G."/>
        </authorList>
    </citation>
    <scope>NUCLEOTIDE SEQUENCE [LARGE SCALE GENOMIC DNA]</scope>
    <source>
        <strain evidence="4 5">Mt.St.Helens-9</strain>
    </source>
</reference>
<sequence>MLICNRQVTESQLQALDELAELCKKNDGGLPALYRHILIHKRDAESNVFFYQNDKLIAFLGAYFFYTNACEISVMVAPTHRRQGIATQLVETILPLVIAKNLDIMVFSTPTALHDHWLPNLGFSYQQTEYHMQREGYDPILRNNPKLVIRKATEEDVDTLATIDKACFQDSFSSMPPHFYNLLNDNNYSLFIALHQNKPVGKAHIHWQENLAFFSDIAILPEFQGQGLGSELLSFCINQALTQGKAKIALDVETSNRHALDLYLRHGFKIVLERDYWYIPVAQLQKMLAARKMNSNLT</sequence>
<dbReference type="Gene3D" id="3.40.630.30">
    <property type="match status" value="2"/>
</dbReference>
<dbReference type="PANTHER" id="PTHR43877">
    <property type="entry name" value="AMINOALKYLPHOSPHONATE N-ACETYLTRANSFERASE-RELATED-RELATED"/>
    <property type="match status" value="1"/>
</dbReference>
<dbReference type="RefSeq" id="WP_058484013.1">
    <property type="nucleotide sequence ID" value="NZ_CAAAII010000004.1"/>
</dbReference>
<gene>
    <name evidence="4" type="ORF">Lspi_2106</name>
</gene>
<feature type="domain" description="N-acetyltransferase" evidence="3">
    <location>
        <begin position="147"/>
        <end position="289"/>
    </location>
</feature>
<protein>
    <recommendedName>
        <fullName evidence="3">N-acetyltransferase domain-containing protein</fullName>
    </recommendedName>
</protein>
<keyword evidence="2" id="KW-0012">Acyltransferase</keyword>
<evidence type="ECO:0000313" key="4">
    <source>
        <dbReference type="EMBL" id="KTD62256.1"/>
    </source>
</evidence>
<keyword evidence="1" id="KW-0808">Transferase</keyword>
<organism evidence="4 5">
    <name type="scientific">Legionella spiritensis</name>
    <dbReference type="NCBI Taxonomy" id="452"/>
    <lineage>
        <taxon>Bacteria</taxon>
        <taxon>Pseudomonadati</taxon>
        <taxon>Pseudomonadota</taxon>
        <taxon>Gammaproteobacteria</taxon>
        <taxon>Legionellales</taxon>
        <taxon>Legionellaceae</taxon>
        <taxon>Legionella</taxon>
    </lineage>
</organism>
<evidence type="ECO:0000259" key="3">
    <source>
        <dbReference type="PROSITE" id="PS51186"/>
    </source>
</evidence>
<accession>A0A0W0YZD2</accession>
<dbReference type="SUPFAM" id="SSF55729">
    <property type="entry name" value="Acyl-CoA N-acyltransferases (Nat)"/>
    <property type="match status" value="2"/>
</dbReference>
<proteinExistence type="predicted"/>
<dbReference type="PANTHER" id="PTHR43877:SF2">
    <property type="entry name" value="AMINOALKYLPHOSPHONATE N-ACETYLTRANSFERASE-RELATED"/>
    <property type="match status" value="1"/>
</dbReference>
<evidence type="ECO:0000256" key="2">
    <source>
        <dbReference type="ARBA" id="ARBA00023315"/>
    </source>
</evidence>
<evidence type="ECO:0000256" key="1">
    <source>
        <dbReference type="ARBA" id="ARBA00022679"/>
    </source>
</evidence>
<dbReference type="InterPro" id="IPR000182">
    <property type="entry name" value="GNAT_dom"/>
</dbReference>
<dbReference type="InterPro" id="IPR050832">
    <property type="entry name" value="Bact_Acetyltransf"/>
</dbReference>
<dbReference type="AlphaFoldDB" id="A0A0W0YZD2"/>
<dbReference type="OrthoDB" id="9796919at2"/>
<dbReference type="CDD" id="cd04301">
    <property type="entry name" value="NAT_SF"/>
    <property type="match status" value="2"/>
</dbReference>
<dbReference type="EMBL" id="LNYX01000030">
    <property type="protein sequence ID" value="KTD62256.1"/>
    <property type="molecule type" value="Genomic_DNA"/>
</dbReference>
<dbReference type="GO" id="GO:0016747">
    <property type="term" value="F:acyltransferase activity, transferring groups other than amino-acyl groups"/>
    <property type="evidence" value="ECO:0007669"/>
    <property type="project" value="InterPro"/>
</dbReference>
<name>A0A0W0YZD2_LEGSP</name>
<dbReference type="Pfam" id="PF00583">
    <property type="entry name" value="Acetyltransf_1"/>
    <property type="match status" value="2"/>
</dbReference>
<evidence type="ECO:0000313" key="5">
    <source>
        <dbReference type="Proteomes" id="UP000054877"/>
    </source>
</evidence>
<comment type="caution">
    <text evidence="4">The sequence shown here is derived from an EMBL/GenBank/DDBJ whole genome shotgun (WGS) entry which is preliminary data.</text>
</comment>
<dbReference type="PROSITE" id="PS51186">
    <property type="entry name" value="GNAT"/>
    <property type="match status" value="2"/>
</dbReference>